<proteinExistence type="predicted"/>
<evidence type="ECO:0000259" key="1">
    <source>
        <dbReference type="Pfam" id="PF07929"/>
    </source>
</evidence>
<comment type="caution">
    <text evidence="2">The sequence shown here is derived from an EMBL/GenBank/DDBJ whole genome shotgun (WGS) entry which is preliminary data.</text>
</comment>
<keyword evidence="3" id="KW-1185">Reference proteome</keyword>
<evidence type="ECO:0000313" key="3">
    <source>
        <dbReference type="Proteomes" id="UP001243009"/>
    </source>
</evidence>
<sequence>FGDGWEHTVKVERITDAIPGLLYPFLIDATGRCPPEDVGGPWGYAEFLEAIADPQHERHAEMVEWVGAPFDPTAIDFDEHAKAVEDLAKAWSRKPAIRRKPAT</sequence>
<accession>A0ABT9EDR0</accession>
<dbReference type="Pfam" id="PF07929">
    <property type="entry name" value="PRiA4_ORF3"/>
    <property type="match status" value="1"/>
</dbReference>
<dbReference type="InterPro" id="IPR012912">
    <property type="entry name" value="Plasmid_pRiA4b_Orf3-like"/>
</dbReference>
<dbReference type="PANTHER" id="PTHR41878">
    <property type="entry name" value="LEXA REPRESSOR-RELATED"/>
    <property type="match status" value="1"/>
</dbReference>
<evidence type="ECO:0000313" key="2">
    <source>
        <dbReference type="EMBL" id="MDO9714366.1"/>
    </source>
</evidence>
<name>A0ABT9EDR0_9PROT</name>
<protein>
    <submittedName>
        <fullName evidence="2">Plasmid pRiA4b ORF-3 family protein</fullName>
    </submittedName>
</protein>
<dbReference type="InterPro" id="IPR024047">
    <property type="entry name" value="MM3350-like_sf"/>
</dbReference>
<dbReference type="SUPFAM" id="SSF159941">
    <property type="entry name" value="MM3350-like"/>
    <property type="match status" value="1"/>
</dbReference>
<organism evidence="2 3">
    <name type="scientific">Paracraurococcus lichenis</name>
    <dbReference type="NCBI Taxonomy" id="3064888"/>
    <lineage>
        <taxon>Bacteria</taxon>
        <taxon>Pseudomonadati</taxon>
        <taxon>Pseudomonadota</taxon>
        <taxon>Alphaproteobacteria</taxon>
        <taxon>Acetobacterales</taxon>
        <taxon>Roseomonadaceae</taxon>
        <taxon>Paracraurococcus</taxon>
    </lineage>
</organism>
<feature type="domain" description="Plasmid pRiA4b Orf3-like" evidence="1">
    <location>
        <begin position="1"/>
        <end position="78"/>
    </location>
</feature>
<dbReference type="Proteomes" id="UP001243009">
    <property type="component" value="Unassembled WGS sequence"/>
</dbReference>
<feature type="non-terminal residue" evidence="2">
    <location>
        <position position="1"/>
    </location>
</feature>
<dbReference type="PANTHER" id="PTHR41878:SF1">
    <property type="entry name" value="TNPR PROTEIN"/>
    <property type="match status" value="1"/>
</dbReference>
<dbReference type="Gene3D" id="3.10.290.30">
    <property type="entry name" value="MM3350-like"/>
    <property type="match status" value="1"/>
</dbReference>
<reference evidence="2 3" key="1">
    <citation type="submission" date="2023-08" db="EMBL/GenBank/DDBJ databases">
        <title>The draft genome sequence of Paracraurococcus sp. LOR1-02.</title>
        <authorList>
            <person name="Kingkaew E."/>
            <person name="Tanasupawat S."/>
        </authorList>
    </citation>
    <scope>NUCLEOTIDE SEQUENCE [LARGE SCALE GENOMIC DNA]</scope>
    <source>
        <strain evidence="2 3">LOR1-02</strain>
    </source>
</reference>
<dbReference type="RefSeq" id="WP_305109199.1">
    <property type="nucleotide sequence ID" value="NZ_JAUTWS010000230.1"/>
</dbReference>
<dbReference type="EMBL" id="JAUTWS010000230">
    <property type="protein sequence ID" value="MDO9714366.1"/>
    <property type="molecule type" value="Genomic_DNA"/>
</dbReference>
<gene>
    <name evidence="2" type="ORF">Q7A36_39145</name>
</gene>